<evidence type="ECO:0000256" key="1">
    <source>
        <dbReference type="ARBA" id="ARBA00009296"/>
    </source>
</evidence>
<sequence length="72" mass="8578">MNYLIHPKIYKSIKVYCDGKQVLLVNSTKTSLTVSIWSGNHPFFNKNQNKLDPEKRLVKFLRKYKEYSQDIK</sequence>
<evidence type="ECO:0000256" key="2">
    <source>
        <dbReference type="ARBA" id="ARBA00022980"/>
    </source>
</evidence>
<dbReference type="PANTHER" id="PTHR33280">
    <property type="entry name" value="50S RIBOSOMAL PROTEIN L31, CHLOROPLASTIC"/>
    <property type="match status" value="1"/>
</dbReference>
<comment type="similarity">
    <text evidence="1">Belongs to the bacterial ribosomal protein bL31 family. Type A subfamily.</text>
</comment>
<dbReference type="EMBL" id="MT117918">
    <property type="protein sequence ID" value="QJH88446.1"/>
    <property type="molecule type" value="Genomic_DNA"/>
</dbReference>
<dbReference type="GO" id="GO:0005840">
    <property type="term" value="C:ribosome"/>
    <property type="evidence" value="ECO:0007669"/>
    <property type="project" value="UniProtKB-KW"/>
</dbReference>
<keyword evidence="2 4" id="KW-0689">Ribosomal protein</keyword>
<dbReference type="GO" id="GO:0003735">
    <property type="term" value="F:structural constituent of ribosome"/>
    <property type="evidence" value="ECO:0007669"/>
    <property type="project" value="InterPro"/>
</dbReference>
<reference evidence="5" key="1">
    <citation type="journal article" date="2020" name="J. Phycol.">
        <title>The Organelle Genomes in the Photosynthetic Red Algal Parasite Pterocladiophila hemisphaerica (Florideophyceae, Rhodophyta) Have Elevated Substitution Rates and Extreme Gene Loss in the Plastid Genome.</title>
        <authorList>
            <person name="Preuss M."/>
            <person name="Verbruggen H."/>
            <person name="Zuccarello G.C."/>
        </authorList>
    </citation>
    <scope>NUCLEOTIDE SEQUENCE</scope>
</reference>
<dbReference type="PANTHER" id="PTHR33280:SF1">
    <property type="entry name" value="LARGE RIBOSOMAL SUBUNIT PROTEIN BL31C"/>
    <property type="match status" value="1"/>
</dbReference>
<evidence type="ECO:0000256" key="3">
    <source>
        <dbReference type="ARBA" id="ARBA00023274"/>
    </source>
</evidence>
<organism evidence="5">
    <name type="scientific">Pterocladiophila hemisphaerica</name>
    <dbReference type="NCBI Taxonomy" id="2712948"/>
    <lineage>
        <taxon>Eukaryota</taxon>
        <taxon>Rhodophyta</taxon>
        <taxon>Florideophyceae</taxon>
        <taxon>Rhodymeniophycidae</taxon>
        <taxon>Gracilariales</taxon>
        <taxon>Pterocladiophilaceae</taxon>
        <taxon>Pterocladiophila</taxon>
    </lineage>
</organism>
<keyword evidence="3 4" id="KW-0687">Ribonucleoprotein</keyword>
<dbReference type="PRINTS" id="PR01249">
    <property type="entry name" value="RIBOSOMALL31"/>
</dbReference>
<evidence type="ECO:0000256" key="4">
    <source>
        <dbReference type="RuleBase" id="RU000564"/>
    </source>
</evidence>
<dbReference type="InterPro" id="IPR034704">
    <property type="entry name" value="Ribosomal_bL28/bL31-like_sf"/>
</dbReference>
<dbReference type="Gene3D" id="4.10.830.30">
    <property type="entry name" value="Ribosomal protein L31"/>
    <property type="match status" value="1"/>
</dbReference>
<dbReference type="InterPro" id="IPR042105">
    <property type="entry name" value="Ribosomal_bL31_sf"/>
</dbReference>
<protein>
    <recommendedName>
        <fullName evidence="4">50S ribosomal protein L31</fullName>
    </recommendedName>
</protein>
<proteinExistence type="inferred from homology"/>
<keyword evidence="5" id="KW-0934">Plastid</keyword>
<dbReference type="SUPFAM" id="SSF143800">
    <property type="entry name" value="L28p-like"/>
    <property type="match status" value="1"/>
</dbReference>
<dbReference type="NCBIfam" id="TIGR00105">
    <property type="entry name" value="L31"/>
    <property type="match status" value="1"/>
</dbReference>
<keyword evidence="5" id="KW-0150">Chloroplast</keyword>
<dbReference type="InterPro" id="IPR002150">
    <property type="entry name" value="Ribosomal_bL31"/>
</dbReference>
<accession>A0A6M3WWB8</accession>
<name>A0A6M3WWB8_9FLOR</name>
<evidence type="ECO:0000313" key="5">
    <source>
        <dbReference type="EMBL" id="QJH88446.1"/>
    </source>
</evidence>
<dbReference type="AlphaFoldDB" id="A0A6M3WWB8"/>
<geneLocation type="chloroplast" evidence="5"/>
<gene>
    <name evidence="5" type="primary">rpl31</name>
</gene>
<dbReference type="GO" id="GO:0006412">
    <property type="term" value="P:translation"/>
    <property type="evidence" value="ECO:0007669"/>
    <property type="project" value="InterPro"/>
</dbReference>
<dbReference type="GO" id="GO:1990904">
    <property type="term" value="C:ribonucleoprotein complex"/>
    <property type="evidence" value="ECO:0007669"/>
    <property type="project" value="UniProtKB-KW"/>
</dbReference>
<dbReference type="Pfam" id="PF01197">
    <property type="entry name" value="Ribosomal_L31"/>
    <property type="match status" value="1"/>
</dbReference>